<proteinExistence type="predicted"/>
<dbReference type="SMART" id="SM00487">
    <property type="entry name" value="DEXDc"/>
    <property type="match status" value="1"/>
</dbReference>
<dbReference type="Proteomes" id="UP000241986">
    <property type="component" value="Unassembled WGS sequence"/>
</dbReference>
<dbReference type="AlphaFoldDB" id="A0A2T4N8C1"/>
<dbReference type="InterPro" id="IPR014001">
    <property type="entry name" value="Helicase_ATP-bd"/>
</dbReference>
<protein>
    <submittedName>
        <fullName evidence="3">Helicase</fullName>
    </submittedName>
</protein>
<dbReference type="PROSITE" id="PS51194">
    <property type="entry name" value="HELICASE_CTER"/>
    <property type="match status" value="1"/>
</dbReference>
<comment type="caution">
    <text evidence="3">The sequence shown here is derived from an EMBL/GenBank/DDBJ whole genome shotgun (WGS) entry which is preliminary data.</text>
</comment>
<dbReference type="RefSeq" id="WP_107682158.1">
    <property type="nucleotide sequence ID" value="NZ_CAWQUB010000001.1"/>
</dbReference>
<keyword evidence="3" id="KW-0347">Helicase</keyword>
<dbReference type="PROSITE" id="PS51192">
    <property type="entry name" value="HELICASE_ATP_BIND_1"/>
    <property type="match status" value="1"/>
</dbReference>
<evidence type="ECO:0000259" key="1">
    <source>
        <dbReference type="PROSITE" id="PS51192"/>
    </source>
</evidence>
<dbReference type="PANTHER" id="PTHR47396">
    <property type="entry name" value="TYPE I RESTRICTION ENZYME ECOKI R PROTEIN"/>
    <property type="match status" value="1"/>
</dbReference>
<keyword evidence="3" id="KW-0547">Nucleotide-binding</keyword>
<gene>
    <name evidence="3" type="ORF">DAA48_00100</name>
</gene>
<keyword evidence="3" id="KW-0067">ATP-binding</keyword>
<dbReference type="InterPro" id="IPR001650">
    <property type="entry name" value="Helicase_C-like"/>
</dbReference>
<dbReference type="InterPro" id="IPR050742">
    <property type="entry name" value="Helicase_Restrict-Modif_Enz"/>
</dbReference>
<dbReference type="Pfam" id="PF00271">
    <property type="entry name" value="Helicase_C"/>
    <property type="match status" value="1"/>
</dbReference>
<dbReference type="SUPFAM" id="SSF52540">
    <property type="entry name" value="P-loop containing nucleoside triphosphate hydrolases"/>
    <property type="match status" value="1"/>
</dbReference>
<organism evidence="3 4">
    <name type="scientific">Aeromonas veronii</name>
    <dbReference type="NCBI Taxonomy" id="654"/>
    <lineage>
        <taxon>Bacteria</taxon>
        <taxon>Pseudomonadati</taxon>
        <taxon>Pseudomonadota</taxon>
        <taxon>Gammaproteobacteria</taxon>
        <taxon>Aeromonadales</taxon>
        <taxon>Aeromonadaceae</taxon>
        <taxon>Aeromonas</taxon>
    </lineage>
</organism>
<dbReference type="GO" id="GO:0003677">
    <property type="term" value="F:DNA binding"/>
    <property type="evidence" value="ECO:0007669"/>
    <property type="project" value="InterPro"/>
</dbReference>
<name>A0A2T4N8C1_AERVE</name>
<dbReference type="GO" id="GO:0005829">
    <property type="term" value="C:cytosol"/>
    <property type="evidence" value="ECO:0007669"/>
    <property type="project" value="TreeGrafter"/>
</dbReference>
<dbReference type="InterPro" id="IPR027417">
    <property type="entry name" value="P-loop_NTPase"/>
</dbReference>
<dbReference type="PANTHER" id="PTHR47396:SF1">
    <property type="entry name" value="ATP-DEPENDENT HELICASE IRC3-RELATED"/>
    <property type="match status" value="1"/>
</dbReference>
<reference evidence="3 4" key="1">
    <citation type="submission" date="2018-03" db="EMBL/GenBank/DDBJ databases">
        <title>Aeromonas veronii whole genome sequencing and analysis.</title>
        <authorList>
            <person name="Xie H."/>
            <person name="Liu T."/>
            <person name="Wang K."/>
        </authorList>
    </citation>
    <scope>NUCLEOTIDE SEQUENCE [LARGE SCALE GENOMIC DNA]</scope>
    <source>
        <strain evidence="3 4">XH.VA.1</strain>
    </source>
</reference>
<dbReference type="EMBL" id="PZKL01000001">
    <property type="protein sequence ID" value="PTH83077.1"/>
    <property type="molecule type" value="Genomic_DNA"/>
</dbReference>
<feature type="domain" description="Helicase C-terminal" evidence="2">
    <location>
        <begin position="274"/>
        <end position="416"/>
    </location>
</feature>
<dbReference type="GO" id="GO:0005524">
    <property type="term" value="F:ATP binding"/>
    <property type="evidence" value="ECO:0007669"/>
    <property type="project" value="InterPro"/>
</dbReference>
<feature type="domain" description="Helicase ATP-binding" evidence="1">
    <location>
        <begin position="64"/>
        <end position="234"/>
    </location>
</feature>
<dbReference type="InterPro" id="IPR006935">
    <property type="entry name" value="Helicase/UvrB_N"/>
</dbReference>
<dbReference type="GO" id="GO:0004386">
    <property type="term" value="F:helicase activity"/>
    <property type="evidence" value="ECO:0007669"/>
    <property type="project" value="UniProtKB-KW"/>
</dbReference>
<dbReference type="Pfam" id="PF04851">
    <property type="entry name" value="ResIII"/>
    <property type="match status" value="1"/>
</dbReference>
<sequence length="993" mass="112411">MTSLRVTTVGKSTLSYHPLKDIIYSHEDVLTSWENNSFNFIEEHDDVLGLRPPQIGGIFSALGFTKSEERHAATIVMPTGTGKTETILSIVIAGKFRKTLVIVPSDALREQIRNKFLQLELLRKFKLINDETHNPIVATIKHGVKNKNELDTLLQANVIVASAASLSLFSEECLSDLTNKCSNLIVDEAHHITAMTWSKIKNYFNEKHVLQFTATPFRTDRTKIGGKIIFNYSLKKAQQDGYFKPIEFHPICEFIDENSDLEIAKKAVSLLRDDLKSNLNHIMMARTSTIERSEKLFKIYSKETDLCPVVINSKTKKKKAVLESIKAGKHKIIICVDMLGEGFDLPQLKISALHDPHKSINITLQFTGRFTRTTQDVGDAKFVANIANSNMNSCLEELYRENSDWNSIISNISSRKIQDERSYQDLKSEFSNPGKLLDLGITPTISSTIYKMSLVKWTPNRIVDFGNKYFQVVESSINDEKNLLMFSVKAYIPVAWTSSKEFFDESWDLYIAYYNKAQGLLYVHSSAKDGLVKRLVDLIAKNASQVQGECVFRALAGLKRLKLQNVGLNKNKRGLRYSMHTGTEVNEQIPDIEANRAIKSNIFGKGYENGAPVSIGCSYKGKIWAMDSDSLDKWITWCNNIGSKILDDSIDTNQVMKTAMQAEEIDKYPKLQPLSVEWPTELLRKDELKINIKTTTWEGSLMLCELLFSKFIDDNKGFEIKLKTEHNESFISAHIHSKGEVVFSSQDELSIKINENEIKLTEYFNSYPPVIFMSDTSIIDGGLRYYSNEQYAYPYSKNNIEDWDWSGIDISIESQTPSKIENSIQYHTIKKIINKYDFVFDDDGAGEVADIVAIKNTDDTELTIDIYHCKYCTKSNGVAKPGARVDDVYQVAGQAAKSIKWFGNKEELILRLISREKLRLKNKKASRIEKGNLKNLYTLARIARYATFKCGITIVQPAISKAEVSDDQLSILGATSSYIDEVSGIKLRVITSK</sequence>
<dbReference type="Gene3D" id="3.40.50.300">
    <property type="entry name" value="P-loop containing nucleotide triphosphate hydrolases"/>
    <property type="match status" value="2"/>
</dbReference>
<dbReference type="GO" id="GO:0016787">
    <property type="term" value="F:hydrolase activity"/>
    <property type="evidence" value="ECO:0007669"/>
    <property type="project" value="InterPro"/>
</dbReference>
<dbReference type="CDD" id="cd17926">
    <property type="entry name" value="DEXHc_RE"/>
    <property type="match status" value="1"/>
</dbReference>
<evidence type="ECO:0000313" key="3">
    <source>
        <dbReference type="EMBL" id="PTH83077.1"/>
    </source>
</evidence>
<keyword evidence="3" id="KW-0378">Hydrolase</keyword>
<evidence type="ECO:0000313" key="4">
    <source>
        <dbReference type="Proteomes" id="UP000241986"/>
    </source>
</evidence>
<accession>A0A2T4N8C1</accession>
<evidence type="ECO:0000259" key="2">
    <source>
        <dbReference type="PROSITE" id="PS51194"/>
    </source>
</evidence>
<dbReference type="CDD" id="cd18785">
    <property type="entry name" value="SF2_C"/>
    <property type="match status" value="1"/>
</dbReference>